<protein>
    <recommendedName>
        <fullName evidence="2">Plus3 domain-containing protein</fullName>
    </recommendedName>
</protein>
<dbReference type="InterPro" id="IPR036128">
    <property type="entry name" value="Plus3-like_sf"/>
</dbReference>
<dbReference type="PANTHER" id="PTHR46695">
    <property type="entry name" value="ZINC FINGER CCCH DOMAIN-CONTAINING PROTEIN 44-RELATED"/>
    <property type="match status" value="1"/>
</dbReference>
<proteinExistence type="predicted"/>
<dbReference type="SMART" id="SM00719">
    <property type="entry name" value="Plus3"/>
    <property type="match status" value="1"/>
</dbReference>
<dbReference type="Proteomes" id="UP000734854">
    <property type="component" value="Unassembled WGS sequence"/>
</dbReference>
<dbReference type="InterPro" id="IPR004343">
    <property type="entry name" value="Plus-3_dom"/>
</dbReference>
<dbReference type="AlphaFoldDB" id="A0A8J5C7A3"/>
<gene>
    <name evidence="3" type="ORF">ZIOFF_073373</name>
</gene>
<dbReference type="PROSITE" id="PS51360">
    <property type="entry name" value="PLUS3"/>
    <property type="match status" value="1"/>
</dbReference>
<evidence type="ECO:0000259" key="2">
    <source>
        <dbReference type="PROSITE" id="PS51360"/>
    </source>
</evidence>
<evidence type="ECO:0000313" key="4">
    <source>
        <dbReference type="Proteomes" id="UP000734854"/>
    </source>
</evidence>
<feature type="region of interest" description="Disordered" evidence="1">
    <location>
        <begin position="100"/>
        <end position="122"/>
    </location>
</feature>
<keyword evidence="4" id="KW-1185">Reference proteome</keyword>
<comment type="caution">
    <text evidence="3">The sequence shown here is derived from an EMBL/GenBank/DDBJ whole genome shotgun (WGS) entry which is preliminary data.</text>
</comment>
<sequence>MYLRHNLMEGLIDDDEFEEKAIGSFVRIRISGLGQWQDMYRLVQVIATKQYKSGKGATDVTLEILNLNKEDIITIGIISNQEFTVCQTLASLLHSSPDHLADTNAKSPTQPPLEDRQSLKKLSSPRCHLVDFVVSTSPQTRAGSSSPSLAEKFSREINSLAATVLFLISISQLASFCLR</sequence>
<dbReference type="SUPFAM" id="SSF159042">
    <property type="entry name" value="Plus3-like"/>
    <property type="match status" value="1"/>
</dbReference>
<reference evidence="3 4" key="1">
    <citation type="submission" date="2020-08" db="EMBL/GenBank/DDBJ databases">
        <title>Plant Genome Project.</title>
        <authorList>
            <person name="Zhang R.-G."/>
        </authorList>
    </citation>
    <scope>NUCLEOTIDE SEQUENCE [LARGE SCALE GENOMIC DNA]</scope>
    <source>
        <tissue evidence="3">Rhizome</tissue>
    </source>
</reference>
<name>A0A8J5C7A3_ZINOF</name>
<organism evidence="3 4">
    <name type="scientific">Zingiber officinale</name>
    <name type="common">Ginger</name>
    <name type="synonym">Amomum zingiber</name>
    <dbReference type="NCBI Taxonomy" id="94328"/>
    <lineage>
        <taxon>Eukaryota</taxon>
        <taxon>Viridiplantae</taxon>
        <taxon>Streptophyta</taxon>
        <taxon>Embryophyta</taxon>
        <taxon>Tracheophyta</taxon>
        <taxon>Spermatophyta</taxon>
        <taxon>Magnoliopsida</taxon>
        <taxon>Liliopsida</taxon>
        <taxon>Zingiberales</taxon>
        <taxon>Zingiberaceae</taxon>
        <taxon>Zingiber</taxon>
    </lineage>
</organism>
<feature type="domain" description="Plus3" evidence="2">
    <location>
        <begin position="1"/>
        <end position="121"/>
    </location>
</feature>
<dbReference type="Pfam" id="PF03126">
    <property type="entry name" value="Plus-3"/>
    <property type="match status" value="1"/>
</dbReference>
<accession>A0A8J5C7A3</accession>
<dbReference type="PANTHER" id="PTHR46695:SF5">
    <property type="entry name" value="RNA POLYMERASE-ASSOCIATED PROTEIN RTF1 HOMOLOG"/>
    <property type="match status" value="1"/>
</dbReference>
<dbReference type="EMBL" id="JACMSC010000022">
    <property type="protein sequence ID" value="KAG6468680.1"/>
    <property type="molecule type" value="Genomic_DNA"/>
</dbReference>
<dbReference type="GO" id="GO:0003677">
    <property type="term" value="F:DNA binding"/>
    <property type="evidence" value="ECO:0007669"/>
    <property type="project" value="InterPro"/>
</dbReference>
<evidence type="ECO:0000313" key="3">
    <source>
        <dbReference type="EMBL" id="KAG6468680.1"/>
    </source>
</evidence>
<dbReference type="Gene3D" id="3.90.70.200">
    <property type="entry name" value="Plus-3 domain"/>
    <property type="match status" value="1"/>
</dbReference>
<evidence type="ECO:0000256" key="1">
    <source>
        <dbReference type="SAM" id="MobiDB-lite"/>
    </source>
</evidence>